<gene>
    <name evidence="1" type="ORF">CHC_T00008983001</name>
</gene>
<dbReference type="PhylomeDB" id="R7QSZ0"/>
<dbReference type="RefSeq" id="XP_005710925.1">
    <property type="nucleotide sequence ID" value="XM_005710868.1"/>
</dbReference>
<reference evidence="2" key="1">
    <citation type="journal article" date="2013" name="Proc. Natl. Acad. Sci. U.S.A.">
        <title>Genome structure and metabolic features in the red seaweed Chondrus crispus shed light on evolution of the Archaeplastida.</title>
        <authorList>
            <person name="Collen J."/>
            <person name="Porcel B."/>
            <person name="Carre W."/>
            <person name="Ball S.G."/>
            <person name="Chaparro C."/>
            <person name="Tonon T."/>
            <person name="Barbeyron T."/>
            <person name="Michel G."/>
            <person name="Noel B."/>
            <person name="Valentin K."/>
            <person name="Elias M."/>
            <person name="Artiguenave F."/>
            <person name="Arun A."/>
            <person name="Aury J.M."/>
            <person name="Barbosa-Neto J.F."/>
            <person name="Bothwell J.H."/>
            <person name="Bouget F.Y."/>
            <person name="Brillet L."/>
            <person name="Cabello-Hurtado F."/>
            <person name="Capella-Gutierrez S."/>
            <person name="Charrier B."/>
            <person name="Cladiere L."/>
            <person name="Cock J.M."/>
            <person name="Coelho S.M."/>
            <person name="Colleoni C."/>
            <person name="Czjzek M."/>
            <person name="Da Silva C."/>
            <person name="Delage L."/>
            <person name="Denoeud F."/>
            <person name="Deschamps P."/>
            <person name="Dittami S.M."/>
            <person name="Gabaldon T."/>
            <person name="Gachon C.M."/>
            <person name="Groisillier A."/>
            <person name="Herve C."/>
            <person name="Jabbari K."/>
            <person name="Katinka M."/>
            <person name="Kloareg B."/>
            <person name="Kowalczyk N."/>
            <person name="Labadie K."/>
            <person name="Leblanc C."/>
            <person name="Lopez P.J."/>
            <person name="McLachlan D.H."/>
            <person name="Meslet-Cladiere L."/>
            <person name="Moustafa A."/>
            <person name="Nehr Z."/>
            <person name="Nyvall Collen P."/>
            <person name="Panaud O."/>
            <person name="Partensky F."/>
            <person name="Poulain J."/>
            <person name="Rensing S.A."/>
            <person name="Rousvoal S."/>
            <person name="Samson G."/>
            <person name="Symeonidi A."/>
            <person name="Weissenbach J."/>
            <person name="Zambounis A."/>
            <person name="Wincker P."/>
            <person name="Boyen C."/>
        </authorList>
    </citation>
    <scope>NUCLEOTIDE SEQUENCE [LARGE SCALE GENOMIC DNA]</scope>
    <source>
        <strain evidence="2">cv. Stackhouse</strain>
    </source>
</reference>
<sequence>MTDGDLDLIAERSAGSLQSLRISPSYFITASGLLSFAKSCPNLVALHMTRCEYMTDRKLGEIVLVCPTLEDISVSRCWQIRGRKLHDKLRPVQKKLKRLDISVTGVLNLQMAKFMKGYPALEVINAGDCHMLQEEYRRSDPSSSFPNLAYLNLDRTDFVAQTWLKLTCMTSKNLRFLSLNMLRSKIYRIEEILDVELPPLKYLGLAGQDITDPMWQMIYEKLGKSLIQCDLSRNKSLSGALVVRDGNFSVLECLSLRGTRITSENLESLINLAPRLKSLDLSGCRWVERALRRTPFSFKEQASTKGGKQ</sequence>
<dbReference type="AlphaFoldDB" id="R7QSZ0"/>
<organism evidence="1 2">
    <name type="scientific">Chondrus crispus</name>
    <name type="common">Carrageen Irish moss</name>
    <name type="synonym">Polymorpha crispa</name>
    <dbReference type="NCBI Taxonomy" id="2769"/>
    <lineage>
        <taxon>Eukaryota</taxon>
        <taxon>Rhodophyta</taxon>
        <taxon>Florideophyceae</taxon>
        <taxon>Rhodymeniophycidae</taxon>
        <taxon>Gigartinales</taxon>
        <taxon>Gigartinaceae</taxon>
        <taxon>Chondrus</taxon>
    </lineage>
</organism>
<evidence type="ECO:0000313" key="1">
    <source>
        <dbReference type="EMBL" id="CDF40631.1"/>
    </source>
</evidence>
<protein>
    <submittedName>
        <fullName evidence="1">Leucine rich repeat containing protein</fullName>
    </submittedName>
</protein>
<accession>R7QSZ0</accession>
<dbReference type="KEGG" id="ccp:CHC_T00008983001"/>
<keyword evidence="2" id="KW-1185">Reference proteome</keyword>
<dbReference type="GO" id="GO:0019005">
    <property type="term" value="C:SCF ubiquitin ligase complex"/>
    <property type="evidence" value="ECO:0007669"/>
    <property type="project" value="TreeGrafter"/>
</dbReference>
<dbReference type="Proteomes" id="UP000012073">
    <property type="component" value="Unassembled WGS sequence"/>
</dbReference>
<dbReference type="SUPFAM" id="SSF52047">
    <property type="entry name" value="RNI-like"/>
    <property type="match status" value="1"/>
</dbReference>
<dbReference type="OrthoDB" id="3134645at2759"/>
<name>R7QSZ0_CHOCR</name>
<proteinExistence type="predicted"/>
<dbReference type="Gene3D" id="3.80.10.10">
    <property type="entry name" value="Ribonuclease Inhibitor"/>
    <property type="match status" value="2"/>
</dbReference>
<dbReference type="GO" id="GO:0031146">
    <property type="term" value="P:SCF-dependent proteasomal ubiquitin-dependent protein catabolic process"/>
    <property type="evidence" value="ECO:0007669"/>
    <property type="project" value="TreeGrafter"/>
</dbReference>
<evidence type="ECO:0000313" key="2">
    <source>
        <dbReference type="Proteomes" id="UP000012073"/>
    </source>
</evidence>
<dbReference type="PANTHER" id="PTHR13318">
    <property type="entry name" value="PARTNER OF PAIRED, ISOFORM B-RELATED"/>
    <property type="match status" value="1"/>
</dbReference>
<dbReference type="GeneID" id="17318634"/>
<dbReference type="PANTHER" id="PTHR13318:SF95">
    <property type="entry name" value="F-BOX PROTEIN YLR352W"/>
    <property type="match status" value="1"/>
</dbReference>
<dbReference type="EMBL" id="HG002219">
    <property type="protein sequence ID" value="CDF40631.1"/>
    <property type="molecule type" value="Genomic_DNA"/>
</dbReference>
<dbReference type="Gramene" id="CDF40631">
    <property type="protein sequence ID" value="CDF40631"/>
    <property type="gene ID" value="CHC_T00008983001"/>
</dbReference>
<dbReference type="InterPro" id="IPR032675">
    <property type="entry name" value="LRR_dom_sf"/>
</dbReference>
<dbReference type="STRING" id="2769.R7QSZ0"/>